<keyword evidence="8" id="KW-0966">Cell projection</keyword>
<dbReference type="EMBL" id="JACVVD010000016">
    <property type="protein sequence ID" value="MBD0384160.1"/>
    <property type="molecule type" value="Genomic_DNA"/>
</dbReference>
<evidence type="ECO:0000256" key="7">
    <source>
        <dbReference type="ARBA" id="ARBA00093797"/>
    </source>
</evidence>
<name>A0A926QLZ4_9BACL</name>
<dbReference type="Proteomes" id="UP000650466">
    <property type="component" value="Unassembled WGS sequence"/>
</dbReference>
<evidence type="ECO:0000256" key="1">
    <source>
        <dbReference type="ARBA" id="ARBA00004514"/>
    </source>
</evidence>
<keyword evidence="8" id="KW-0969">Cilium</keyword>
<dbReference type="Pfam" id="PF05400">
    <property type="entry name" value="FliT"/>
    <property type="match status" value="1"/>
</dbReference>
<evidence type="ECO:0000313" key="8">
    <source>
        <dbReference type="EMBL" id="MBD0384160.1"/>
    </source>
</evidence>
<sequence length="110" mass="12768">MDEVIAKLEQLTADVLQQIDSIEWEALEQFVENRDELISELGQFSTSVPSEAQRERIQKILTHDLTIIQRMVVYKSEAESQISKLSNAQKTKNAYNSYYSSESHFVDKRK</sequence>
<accession>A0A926QLZ4</accession>
<dbReference type="Gene3D" id="1.20.58.380">
    <property type="entry name" value="Flagellar protein flit"/>
    <property type="match status" value="1"/>
</dbReference>
<dbReference type="AlphaFoldDB" id="A0A926QLZ4"/>
<gene>
    <name evidence="8" type="ORF">ICC18_29355</name>
</gene>
<evidence type="ECO:0000256" key="3">
    <source>
        <dbReference type="ARBA" id="ARBA00022795"/>
    </source>
</evidence>
<reference evidence="8" key="1">
    <citation type="submission" date="2020-09" db="EMBL/GenBank/DDBJ databases">
        <title>Draft Genome Sequence of Paenibacillus sp. WST5.</title>
        <authorList>
            <person name="Bao Z."/>
        </authorList>
    </citation>
    <scope>NUCLEOTIDE SEQUENCE</scope>
    <source>
        <strain evidence="8">WST5</strain>
    </source>
</reference>
<evidence type="ECO:0000256" key="2">
    <source>
        <dbReference type="ARBA" id="ARBA00022490"/>
    </source>
</evidence>
<organism evidence="8 9">
    <name type="scientific">Paenibacillus sedimenti</name>
    <dbReference type="NCBI Taxonomy" id="2770274"/>
    <lineage>
        <taxon>Bacteria</taxon>
        <taxon>Bacillati</taxon>
        <taxon>Bacillota</taxon>
        <taxon>Bacilli</taxon>
        <taxon>Bacillales</taxon>
        <taxon>Paenibacillaceae</taxon>
        <taxon>Paenibacillus</taxon>
    </lineage>
</organism>
<evidence type="ECO:0000256" key="4">
    <source>
        <dbReference type="ARBA" id="ARBA00023186"/>
    </source>
</evidence>
<keyword evidence="9" id="KW-1185">Reference proteome</keyword>
<comment type="caution">
    <text evidence="8">The sequence shown here is derived from an EMBL/GenBank/DDBJ whole genome shotgun (WGS) entry which is preliminary data.</text>
</comment>
<keyword evidence="4" id="KW-0143">Chaperone</keyword>
<keyword evidence="2" id="KW-0963">Cytoplasm</keyword>
<comment type="function">
    <text evidence="5">May act as an export chaperone for the filament capping protein FliD.</text>
</comment>
<proteinExistence type="inferred from homology"/>
<dbReference type="RefSeq" id="WP_188177939.1">
    <property type="nucleotide sequence ID" value="NZ_JACVVD010000016.1"/>
</dbReference>
<comment type="subcellular location">
    <subcellularLocation>
        <location evidence="1">Cytoplasm</location>
        <location evidence="1">Cytosol</location>
    </subcellularLocation>
</comment>
<evidence type="ECO:0000256" key="6">
    <source>
        <dbReference type="ARBA" id="ARBA00093785"/>
    </source>
</evidence>
<evidence type="ECO:0000313" key="9">
    <source>
        <dbReference type="Proteomes" id="UP000650466"/>
    </source>
</evidence>
<dbReference type="InterPro" id="IPR008622">
    <property type="entry name" value="FliT"/>
</dbReference>
<protein>
    <recommendedName>
        <fullName evidence="7">Flagellar protein FliT</fullName>
    </recommendedName>
</protein>
<keyword evidence="8" id="KW-0282">Flagellum</keyword>
<evidence type="ECO:0000256" key="5">
    <source>
        <dbReference type="ARBA" id="ARBA00093765"/>
    </source>
</evidence>
<keyword evidence="3" id="KW-1005">Bacterial flagellum biogenesis</keyword>
<comment type="similarity">
    <text evidence="6">Belongs to the bacillales FliT family.</text>
</comment>